<name>A0AAV3VZF5_9CLOT</name>
<dbReference type="EMBL" id="BJLA01000005">
    <property type="protein sequence ID" value="GEA30878.1"/>
    <property type="molecule type" value="Genomic_DNA"/>
</dbReference>
<proteinExistence type="predicted"/>
<feature type="transmembrane region" description="Helical" evidence="1">
    <location>
        <begin position="12"/>
        <end position="35"/>
    </location>
</feature>
<keyword evidence="1" id="KW-0812">Transmembrane</keyword>
<organism evidence="2 3">
    <name type="scientific">Clostridium diolis</name>
    <dbReference type="NCBI Taxonomy" id="223919"/>
    <lineage>
        <taxon>Bacteria</taxon>
        <taxon>Bacillati</taxon>
        <taxon>Bacillota</taxon>
        <taxon>Clostridia</taxon>
        <taxon>Eubacteriales</taxon>
        <taxon>Clostridiaceae</taxon>
        <taxon>Clostridium</taxon>
    </lineage>
</organism>
<dbReference type="AlphaFoldDB" id="A0AAV3VZF5"/>
<evidence type="ECO:0000313" key="3">
    <source>
        <dbReference type="Proteomes" id="UP000325212"/>
    </source>
</evidence>
<dbReference type="Proteomes" id="UP000325212">
    <property type="component" value="Unassembled WGS sequence"/>
</dbReference>
<comment type="caution">
    <text evidence="2">The sequence shown here is derived from an EMBL/GenBank/DDBJ whole genome shotgun (WGS) entry which is preliminary data.</text>
</comment>
<sequence>MGNKFIIIKLPIIFNYIFVLILPFVVTIIISEVVYRIPRIRFLFGIKNNINSLNINK</sequence>
<keyword evidence="3" id="KW-1185">Reference proteome</keyword>
<evidence type="ECO:0000256" key="1">
    <source>
        <dbReference type="SAM" id="Phobius"/>
    </source>
</evidence>
<reference evidence="2 3" key="1">
    <citation type="submission" date="2019-06" db="EMBL/GenBank/DDBJ databases">
        <title>Draft genome sequence of Clostridium diolis DSM 15410.</title>
        <authorList>
            <person name="Kobayashi H."/>
            <person name="Tanizawa Y."/>
            <person name="Tohno M."/>
        </authorList>
    </citation>
    <scope>NUCLEOTIDE SEQUENCE [LARGE SCALE GENOMIC DNA]</scope>
    <source>
        <strain evidence="2 3">DSM 15410</strain>
    </source>
</reference>
<keyword evidence="1" id="KW-1133">Transmembrane helix</keyword>
<evidence type="ECO:0000313" key="2">
    <source>
        <dbReference type="EMBL" id="GEA30878.1"/>
    </source>
</evidence>
<gene>
    <name evidence="2" type="ORF">CDIOL_18010</name>
</gene>
<protein>
    <submittedName>
        <fullName evidence="2">Uncharacterized protein</fullName>
    </submittedName>
</protein>
<keyword evidence="1" id="KW-0472">Membrane</keyword>
<accession>A0AAV3VZF5</accession>